<organism evidence="3 4">
    <name type="scientific">Paracoccus mangrovi</name>
    <dbReference type="NCBI Taxonomy" id="1715645"/>
    <lineage>
        <taxon>Bacteria</taxon>
        <taxon>Pseudomonadati</taxon>
        <taxon>Pseudomonadota</taxon>
        <taxon>Alphaproteobacteria</taxon>
        <taxon>Rhodobacterales</taxon>
        <taxon>Paracoccaceae</taxon>
        <taxon>Paracoccus</taxon>
    </lineage>
</organism>
<dbReference type="InterPro" id="IPR006059">
    <property type="entry name" value="SBP"/>
</dbReference>
<dbReference type="Proteomes" id="UP001595721">
    <property type="component" value="Unassembled WGS sequence"/>
</dbReference>
<dbReference type="PANTHER" id="PTHR30006">
    <property type="entry name" value="THIAMINE-BINDING PERIPLASMIC PROTEIN-RELATED"/>
    <property type="match status" value="1"/>
</dbReference>
<dbReference type="PANTHER" id="PTHR30006:SF25">
    <property type="entry name" value="PHOSPHOGLYCERATE TRANSPORT REGULATORY PROTEIN PGTC"/>
    <property type="match status" value="1"/>
</dbReference>
<dbReference type="RefSeq" id="WP_374423691.1">
    <property type="nucleotide sequence ID" value="NZ_JBHRXJ010000003.1"/>
</dbReference>
<accession>A0ABV7R2V4</accession>
<sequence>MRQRLRHLPALLLPVMAAVLIWAGGASAQVTRFPAPQPGASGGGTGAETELSVYSSLDNDLAAPLIAAFQARHPGIAIRYENLLTTDVHDRIVAETDAGGPTADFAFSSAMDLQVKLANDGYARPVMTPDTPSWPGWANWRDTAYALTFEPAVFAYHKPSFAGREPPATRADLMRWMAEHPDQAQGRIGTYDVARSGVGYLFLARDQELYPGIWSVVQAMGRAGVQQFPTTADLLERISDGRLAVGYNLLGSYAAEWARQHPDVGLILPRDFTVVVSRVGLVPAAARAPELGGEFLAFLMSPDGQRLLSHTLRLSAVSLEVAGQTSPAGGMGELDGLRLKPVPVSPGLLAYLDQATRAKLLARWNKAIQGR</sequence>
<feature type="chain" id="PRO_5045652294" evidence="2">
    <location>
        <begin position="29"/>
        <end position="371"/>
    </location>
</feature>
<dbReference type="Pfam" id="PF13416">
    <property type="entry name" value="SBP_bac_8"/>
    <property type="match status" value="1"/>
</dbReference>
<gene>
    <name evidence="3" type="ORF">ACFOMH_05585</name>
</gene>
<evidence type="ECO:0000313" key="3">
    <source>
        <dbReference type="EMBL" id="MFC3527639.1"/>
    </source>
</evidence>
<feature type="signal peptide" evidence="2">
    <location>
        <begin position="1"/>
        <end position="28"/>
    </location>
</feature>
<comment type="caution">
    <text evidence="3">The sequence shown here is derived from an EMBL/GenBank/DDBJ whole genome shotgun (WGS) entry which is preliminary data.</text>
</comment>
<evidence type="ECO:0000256" key="1">
    <source>
        <dbReference type="ARBA" id="ARBA00022729"/>
    </source>
</evidence>
<dbReference type="EMBL" id="JBHRXJ010000003">
    <property type="protein sequence ID" value="MFC3527639.1"/>
    <property type="molecule type" value="Genomic_DNA"/>
</dbReference>
<name>A0ABV7R2V4_9RHOB</name>
<evidence type="ECO:0000313" key="4">
    <source>
        <dbReference type="Proteomes" id="UP001595721"/>
    </source>
</evidence>
<proteinExistence type="predicted"/>
<evidence type="ECO:0000256" key="2">
    <source>
        <dbReference type="SAM" id="SignalP"/>
    </source>
</evidence>
<protein>
    <submittedName>
        <fullName evidence="3">ABC transporter substrate-binding protein</fullName>
    </submittedName>
</protein>
<dbReference type="Gene3D" id="3.40.190.10">
    <property type="entry name" value="Periplasmic binding protein-like II"/>
    <property type="match status" value="2"/>
</dbReference>
<keyword evidence="1 2" id="KW-0732">Signal</keyword>
<reference evidence="4" key="1">
    <citation type="journal article" date="2019" name="Int. J. Syst. Evol. Microbiol.">
        <title>The Global Catalogue of Microorganisms (GCM) 10K type strain sequencing project: providing services to taxonomists for standard genome sequencing and annotation.</title>
        <authorList>
            <consortium name="The Broad Institute Genomics Platform"/>
            <consortium name="The Broad Institute Genome Sequencing Center for Infectious Disease"/>
            <person name="Wu L."/>
            <person name="Ma J."/>
        </authorList>
    </citation>
    <scope>NUCLEOTIDE SEQUENCE [LARGE SCALE GENOMIC DNA]</scope>
    <source>
        <strain evidence="4">KCTC 42899</strain>
    </source>
</reference>
<dbReference type="SUPFAM" id="SSF53850">
    <property type="entry name" value="Periplasmic binding protein-like II"/>
    <property type="match status" value="1"/>
</dbReference>
<keyword evidence="4" id="KW-1185">Reference proteome</keyword>